<name>A0A443SJ80_9ACAR</name>
<evidence type="ECO:0000259" key="2">
    <source>
        <dbReference type="Pfam" id="PF08164"/>
    </source>
</evidence>
<dbReference type="GO" id="GO:0006357">
    <property type="term" value="P:regulation of transcription by RNA polymerase II"/>
    <property type="evidence" value="ECO:0007669"/>
    <property type="project" value="TreeGrafter"/>
</dbReference>
<protein>
    <submittedName>
        <fullName evidence="4">Protein AATF-like protein</fullName>
    </submittedName>
</protein>
<reference evidence="4 5" key="1">
    <citation type="journal article" date="2018" name="Gigascience">
        <title>Genomes of trombidid mites reveal novel predicted allergens and laterally-transferred genes associated with secondary metabolism.</title>
        <authorList>
            <person name="Dong X."/>
            <person name="Chaisiri K."/>
            <person name="Xia D."/>
            <person name="Armstrong S.D."/>
            <person name="Fang Y."/>
            <person name="Donnelly M.J."/>
            <person name="Kadowaki T."/>
            <person name="McGarry J.W."/>
            <person name="Darby A.C."/>
            <person name="Makepeace B.L."/>
        </authorList>
    </citation>
    <scope>NUCLEOTIDE SEQUENCE [LARGE SCALE GENOMIC DNA]</scope>
    <source>
        <strain evidence="4">UoL-UT</strain>
    </source>
</reference>
<dbReference type="AlphaFoldDB" id="A0A443SJ80"/>
<evidence type="ECO:0000313" key="4">
    <source>
        <dbReference type="EMBL" id="RWS27578.1"/>
    </source>
</evidence>
<evidence type="ECO:0000259" key="3">
    <source>
        <dbReference type="Pfam" id="PF13339"/>
    </source>
</evidence>
<dbReference type="STRING" id="299467.A0A443SJ80"/>
<comment type="similarity">
    <text evidence="1">Belongs to the AATF family.</text>
</comment>
<organism evidence="4 5">
    <name type="scientific">Leptotrombidium deliense</name>
    <dbReference type="NCBI Taxonomy" id="299467"/>
    <lineage>
        <taxon>Eukaryota</taxon>
        <taxon>Metazoa</taxon>
        <taxon>Ecdysozoa</taxon>
        <taxon>Arthropoda</taxon>
        <taxon>Chelicerata</taxon>
        <taxon>Arachnida</taxon>
        <taxon>Acari</taxon>
        <taxon>Acariformes</taxon>
        <taxon>Trombidiformes</taxon>
        <taxon>Prostigmata</taxon>
        <taxon>Anystina</taxon>
        <taxon>Parasitengona</taxon>
        <taxon>Trombiculoidea</taxon>
        <taxon>Trombiculidae</taxon>
        <taxon>Leptotrombidium</taxon>
    </lineage>
</organism>
<dbReference type="VEuPathDB" id="VectorBase:LDEU004463"/>
<dbReference type="EMBL" id="NCKV01001910">
    <property type="protein sequence ID" value="RWS27578.1"/>
    <property type="molecule type" value="Genomic_DNA"/>
</dbReference>
<dbReference type="OrthoDB" id="5783963at2759"/>
<dbReference type="InterPro" id="IPR025160">
    <property type="entry name" value="AATF"/>
</dbReference>
<dbReference type="Pfam" id="PF08164">
    <property type="entry name" value="TRAUB"/>
    <property type="match status" value="1"/>
</dbReference>
<dbReference type="PANTHER" id="PTHR15565">
    <property type="entry name" value="AATF PROTEIN APOPTOSIS ANTAGONIZING TRANSCRIPTION FACTOR"/>
    <property type="match status" value="1"/>
</dbReference>
<dbReference type="PANTHER" id="PTHR15565:SF0">
    <property type="entry name" value="PROTEIN AATF"/>
    <property type="match status" value="1"/>
</dbReference>
<accession>A0A443SJ80</accession>
<dbReference type="InterPro" id="IPR039223">
    <property type="entry name" value="AATF/Bfr2"/>
</dbReference>
<feature type="domain" description="Apoptosis-antagonizing transcription factor C-terminal" evidence="2">
    <location>
        <begin position="244"/>
        <end position="326"/>
    </location>
</feature>
<evidence type="ECO:0000313" key="5">
    <source>
        <dbReference type="Proteomes" id="UP000288716"/>
    </source>
</evidence>
<dbReference type="InterPro" id="IPR012617">
    <property type="entry name" value="AATF_C"/>
</dbReference>
<dbReference type="Pfam" id="PF13339">
    <property type="entry name" value="AATF-Che1"/>
    <property type="match status" value="1"/>
</dbReference>
<comment type="caution">
    <text evidence="4">The sequence shown here is derived from an EMBL/GenBank/DDBJ whole genome shotgun (WGS) entry which is preliminary data.</text>
</comment>
<feature type="domain" description="AATF leucine zipper-containing" evidence="3">
    <location>
        <begin position="27"/>
        <end position="166"/>
    </location>
</feature>
<dbReference type="Proteomes" id="UP000288716">
    <property type="component" value="Unassembled WGS sequence"/>
</dbReference>
<proteinExistence type="inferred from homology"/>
<dbReference type="GO" id="GO:0005730">
    <property type="term" value="C:nucleolus"/>
    <property type="evidence" value="ECO:0007669"/>
    <property type="project" value="TreeGrafter"/>
</dbReference>
<sequence length="333" mass="39248">MAENDFNSFDVQTFSERNVENDSNQTNSVRNQLLIWDLLLEARIKMQKLLVNSNKLPQFDLWSTFNENCDFRNNADKTTNELCNLLGSLMELLEVIIPRNECVESSHMEEEVESDCNEDFESCALVEDTDIPKKKLKYSESESRACTYYNRVKSIRSKILDEWYEKTRYATASRVSKSMEAFEQSTVKTIEQILSNRKRLIKRTQLRRSVYEVVGKESKNSEKNEIVENDDNYDCEIFDDDDFYHQLLRELIDSKTAKIVDPISLSRKWIQIQRMRSKLKRKVDTKASKGRKIRFEVHSKLLNFMAPCDERKYSDEAKTELFASLFGNRKYLC</sequence>
<gene>
    <name evidence="4" type="ORF">B4U80_10575</name>
</gene>
<keyword evidence="5" id="KW-1185">Reference proteome</keyword>
<evidence type="ECO:0000256" key="1">
    <source>
        <dbReference type="ARBA" id="ARBA00008966"/>
    </source>
</evidence>